<dbReference type="PANTHER" id="PTHR46652:SF3">
    <property type="entry name" value="LEUCINE-RICH REPEAT-CONTAINING PROTEIN 9"/>
    <property type="match status" value="1"/>
</dbReference>
<dbReference type="Proteomes" id="UP000245622">
    <property type="component" value="Chromosome 1"/>
</dbReference>
<dbReference type="InterPro" id="IPR025875">
    <property type="entry name" value="Leu-rich_rpt_4"/>
</dbReference>
<dbReference type="PANTHER" id="PTHR46652">
    <property type="entry name" value="LEUCINE-RICH REPEAT AND IQ DOMAIN-CONTAINING PROTEIN 1-RELATED"/>
    <property type="match status" value="1"/>
</dbReference>
<dbReference type="AlphaFoldDB" id="A0A1V1I065"/>
<evidence type="ECO:0000256" key="1">
    <source>
        <dbReference type="ARBA" id="ARBA00009432"/>
    </source>
</evidence>
<keyword evidence="3" id="KW-0732">Signal</keyword>
<evidence type="ECO:0000256" key="2">
    <source>
        <dbReference type="ARBA" id="ARBA00022614"/>
    </source>
</evidence>
<dbReference type="InterPro" id="IPR001611">
    <property type="entry name" value="Leu-rich_rpt"/>
</dbReference>
<dbReference type="Pfam" id="PF12799">
    <property type="entry name" value="LRR_4"/>
    <property type="match status" value="2"/>
</dbReference>
<sequence length="316" mass="36460">MKYINIPDISLKKAINESLVKYIGKREDLQDITEEEISMITILYVDSRGISDLTGLRYAKNLIYVNLPYNNIKDIDEIGYLAKLEKLILWHNKIEDITPLSNLKNLKHLEIDDNQITSIEPLKNLKQLITLWSSYNNINNIKVLENLTNLKYLYLNNNEIEDISPLKNLVSIEYLGLHYNKIKDVEVLKNLINLKVLGISKNKINDLSKLSNLSLESGFFAWDQSITVNAIATSENTYKLDLNLLKDRNNKVINIINLDSGSYDKENNIISWSNLNLPHHTTFQFNNGMLVYENNSFYGTVTMKIVANDKDNLFNE</sequence>
<dbReference type="SMART" id="SM00365">
    <property type="entry name" value="LRR_SD22"/>
    <property type="match status" value="4"/>
</dbReference>
<evidence type="ECO:0000256" key="3">
    <source>
        <dbReference type="ARBA" id="ARBA00022729"/>
    </source>
</evidence>
<dbReference type="Gene3D" id="3.80.10.10">
    <property type="entry name" value="Ribonuclease Inhibitor"/>
    <property type="match status" value="1"/>
</dbReference>
<dbReference type="Gene3D" id="2.60.40.1220">
    <property type="match status" value="1"/>
</dbReference>
<protein>
    <submittedName>
        <fullName evidence="5">Leucine-rich repeat-containing protein</fullName>
    </submittedName>
</protein>
<accession>A0A1V1I065</accession>
<dbReference type="RefSeq" id="WP_180703319.1">
    <property type="nucleotide sequence ID" value="NZ_LN555523.1"/>
</dbReference>
<comment type="similarity">
    <text evidence="1">Belongs to the internalin family.</text>
</comment>
<evidence type="ECO:0000313" key="5">
    <source>
        <dbReference type="EMBL" id="CED93620.1"/>
    </source>
</evidence>
<proteinExistence type="inferred from homology"/>
<keyword evidence="2" id="KW-0433">Leucine-rich repeat</keyword>
<dbReference type="SMART" id="SM00369">
    <property type="entry name" value="LRR_TYP"/>
    <property type="match status" value="5"/>
</dbReference>
<evidence type="ECO:0000313" key="6">
    <source>
        <dbReference type="Proteomes" id="UP000245622"/>
    </source>
</evidence>
<dbReference type="InterPro" id="IPR032675">
    <property type="entry name" value="LRR_dom_sf"/>
</dbReference>
<dbReference type="InterPro" id="IPR050836">
    <property type="entry name" value="SDS22/Internalin_LRR"/>
</dbReference>
<dbReference type="SUPFAM" id="SSF52058">
    <property type="entry name" value="L domain-like"/>
    <property type="match status" value="1"/>
</dbReference>
<dbReference type="InterPro" id="IPR003591">
    <property type="entry name" value="Leu-rich_rpt_typical-subtyp"/>
</dbReference>
<evidence type="ECO:0000256" key="4">
    <source>
        <dbReference type="ARBA" id="ARBA00022737"/>
    </source>
</evidence>
<keyword evidence="4" id="KW-0677">Repeat</keyword>
<dbReference type="KEGG" id="ril:CRIB_868"/>
<dbReference type="PROSITE" id="PS51450">
    <property type="entry name" value="LRR"/>
    <property type="match status" value="7"/>
</dbReference>
<name>A0A1V1I065_9FIRM</name>
<gene>
    <name evidence="5" type="ORF">CRIB_868</name>
</gene>
<keyword evidence="6" id="KW-1185">Reference proteome</keyword>
<dbReference type="InterPro" id="IPR014755">
    <property type="entry name" value="Cu-Rt/internalin_Ig-like"/>
</dbReference>
<organism evidence="5 6">
    <name type="scientific">Romboutsia ilealis</name>
    <dbReference type="NCBI Taxonomy" id="1115758"/>
    <lineage>
        <taxon>Bacteria</taxon>
        <taxon>Bacillati</taxon>
        <taxon>Bacillota</taxon>
        <taxon>Clostridia</taxon>
        <taxon>Peptostreptococcales</taxon>
        <taxon>Peptostreptococcaceae</taxon>
        <taxon>Romboutsia</taxon>
    </lineage>
</organism>
<dbReference type="GeneID" id="82205047"/>
<dbReference type="EMBL" id="LN555523">
    <property type="protein sequence ID" value="CED93620.1"/>
    <property type="molecule type" value="Genomic_DNA"/>
</dbReference>
<reference evidence="5 6" key="1">
    <citation type="submission" date="2014-04" db="EMBL/GenBank/DDBJ databases">
        <authorList>
            <person name="Hornung B.V."/>
        </authorList>
    </citation>
    <scope>NUCLEOTIDE SEQUENCE [LARGE SCALE GENOMIC DNA]</scope>
    <source>
        <strain evidence="5 6">CRIB</strain>
    </source>
</reference>